<evidence type="ECO:0000313" key="5">
    <source>
        <dbReference type="EMBL" id="SPJ33039.1"/>
    </source>
</evidence>
<dbReference type="Gene3D" id="3.20.20.60">
    <property type="entry name" value="Phosphoenolpyruvate-binding domains"/>
    <property type="match status" value="1"/>
</dbReference>
<dbReference type="OrthoDB" id="86160at2"/>
<dbReference type="InterPro" id="IPR015813">
    <property type="entry name" value="Pyrv/PenolPyrv_kinase-like_dom"/>
</dbReference>
<proteinExistence type="inferred from homology"/>
<keyword evidence="2" id="KW-0479">Metal-binding</keyword>
<dbReference type="EC" id="4.1.2.20" evidence="5"/>
<evidence type="ECO:0000256" key="1">
    <source>
        <dbReference type="ARBA" id="ARBA00005568"/>
    </source>
</evidence>
<dbReference type="PANTHER" id="PTHR30502:SF0">
    <property type="entry name" value="PHOSPHOENOLPYRUVATE CARBOXYLASE FAMILY PROTEIN"/>
    <property type="match status" value="1"/>
</dbReference>
<sequence length="271" mass="29051">MLYDNRLKQAIGEGREVFGVLASIPAAASIELIGEAGFDFVVIDTEHVMINPETVEHMIRTAERYRLTPLVRVPDGDPKRMLRLLDAGAQGIVLPQVEDAATVRDAVSACKYAPEGRRSLNAGRPGSFGRTSLADYVGHANDTVMVVAMIETERGVTNIEAIAAEPGLDLVLEGAADLSQSLGVSWQTNHPHVQAALAHAASVSLAHGVAWCTFLRHDGDGPRWRARGVTTFMLGDERGIAFRALMQARRQAQTSLAGADPAAGHPDQENS</sequence>
<dbReference type="InterPro" id="IPR050251">
    <property type="entry name" value="HpcH-HpaI_aldolase"/>
</dbReference>
<organism evidence="5 6">
    <name type="scientific">Kushneria phyllosphaerae</name>
    <dbReference type="NCBI Taxonomy" id="2100822"/>
    <lineage>
        <taxon>Bacteria</taxon>
        <taxon>Pseudomonadati</taxon>
        <taxon>Pseudomonadota</taxon>
        <taxon>Gammaproteobacteria</taxon>
        <taxon>Oceanospirillales</taxon>
        <taxon>Halomonadaceae</taxon>
        <taxon>Kushneria</taxon>
    </lineage>
</organism>
<dbReference type="RefSeq" id="WP_108841812.1">
    <property type="nucleotide sequence ID" value="NZ_ONZI01000001.1"/>
</dbReference>
<dbReference type="PANTHER" id="PTHR30502">
    <property type="entry name" value="2-KETO-3-DEOXY-L-RHAMNONATE ALDOLASE"/>
    <property type="match status" value="1"/>
</dbReference>
<reference evidence="6" key="1">
    <citation type="submission" date="2018-03" db="EMBL/GenBank/DDBJ databases">
        <authorList>
            <person name="Navarro De La Torre S."/>
        </authorList>
    </citation>
    <scope>NUCLEOTIDE SEQUENCE [LARGE SCALE GENOMIC DNA]</scope>
    <source>
        <strain evidence="6">EAod3</strain>
    </source>
</reference>
<keyword evidence="3 5" id="KW-0456">Lyase</keyword>
<dbReference type="InterPro" id="IPR040442">
    <property type="entry name" value="Pyrv_kinase-like_dom_sf"/>
</dbReference>
<dbReference type="GO" id="GO:0046872">
    <property type="term" value="F:metal ion binding"/>
    <property type="evidence" value="ECO:0007669"/>
    <property type="project" value="UniProtKB-KW"/>
</dbReference>
<dbReference type="GO" id="GO:0005737">
    <property type="term" value="C:cytoplasm"/>
    <property type="evidence" value="ECO:0007669"/>
    <property type="project" value="TreeGrafter"/>
</dbReference>
<name>A0A2R8CJG0_9GAMM</name>
<dbReference type="GO" id="GO:0008672">
    <property type="term" value="F:2-dehydro-3-deoxyglucarate aldolase activity"/>
    <property type="evidence" value="ECO:0007669"/>
    <property type="project" value="UniProtKB-EC"/>
</dbReference>
<comment type="similarity">
    <text evidence="1">Belongs to the HpcH/HpaI aldolase family.</text>
</comment>
<dbReference type="AlphaFoldDB" id="A0A2R8CJG0"/>
<protein>
    <submittedName>
        <fullName evidence="5">5-keto-4-deoxy-D-glucarate aldolase</fullName>
        <ecNumber evidence="5">4.1.2.20</ecNumber>
    </submittedName>
</protein>
<evidence type="ECO:0000259" key="4">
    <source>
        <dbReference type="Pfam" id="PF03328"/>
    </source>
</evidence>
<evidence type="ECO:0000256" key="2">
    <source>
        <dbReference type="ARBA" id="ARBA00022723"/>
    </source>
</evidence>
<feature type="domain" description="HpcH/HpaI aldolase/citrate lyase" evidence="4">
    <location>
        <begin position="27"/>
        <end position="232"/>
    </location>
</feature>
<accession>A0A2R8CJG0</accession>
<evidence type="ECO:0000313" key="6">
    <source>
        <dbReference type="Proteomes" id="UP000244934"/>
    </source>
</evidence>
<dbReference type="Proteomes" id="UP000244934">
    <property type="component" value="Unassembled WGS sequence"/>
</dbReference>
<keyword evidence="6" id="KW-1185">Reference proteome</keyword>
<dbReference type="Pfam" id="PF03328">
    <property type="entry name" value="HpcH_HpaI"/>
    <property type="match status" value="1"/>
</dbReference>
<gene>
    <name evidence="5" type="primary">garL</name>
    <name evidence="5" type="ORF">KSP9073_01042</name>
</gene>
<dbReference type="SUPFAM" id="SSF51621">
    <property type="entry name" value="Phosphoenolpyruvate/pyruvate domain"/>
    <property type="match status" value="1"/>
</dbReference>
<dbReference type="EMBL" id="ONZI01000001">
    <property type="protein sequence ID" value="SPJ33039.1"/>
    <property type="molecule type" value="Genomic_DNA"/>
</dbReference>
<dbReference type="InterPro" id="IPR005000">
    <property type="entry name" value="Aldolase/citrate-lyase_domain"/>
</dbReference>
<evidence type="ECO:0000256" key="3">
    <source>
        <dbReference type="ARBA" id="ARBA00023239"/>
    </source>
</evidence>